<feature type="non-terminal residue" evidence="1">
    <location>
        <position position="68"/>
    </location>
</feature>
<organism evidence="1">
    <name type="scientific">marine sediment metagenome</name>
    <dbReference type="NCBI Taxonomy" id="412755"/>
    <lineage>
        <taxon>unclassified sequences</taxon>
        <taxon>metagenomes</taxon>
        <taxon>ecological metagenomes</taxon>
    </lineage>
</organism>
<proteinExistence type="predicted"/>
<dbReference type="EMBL" id="BARW01002173">
    <property type="protein sequence ID" value="GAI68465.1"/>
    <property type="molecule type" value="Genomic_DNA"/>
</dbReference>
<name>X1RZ63_9ZZZZ</name>
<accession>X1RZ63</accession>
<evidence type="ECO:0000313" key="1">
    <source>
        <dbReference type="EMBL" id="GAI68465.1"/>
    </source>
</evidence>
<protein>
    <submittedName>
        <fullName evidence="1">Uncharacterized protein</fullName>
    </submittedName>
</protein>
<dbReference type="AlphaFoldDB" id="X1RZ63"/>
<sequence>MRYTRHPWILLEMLVIKFTAGENYSLEEVEKEKDEYFLDFSTKKDVSESSKKNAAIREEVPLRKKIQD</sequence>
<gene>
    <name evidence="1" type="ORF">S12H4_06257</name>
</gene>
<comment type="caution">
    <text evidence="1">The sequence shown here is derived from an EMBL/GenBank/DDBJ whole genome shotgun (WGS) entry which is preliminary data.</text>
</comment>
<reference evidence="1" key="1">
    <citation type="journal article" date="2014" name="Front. Microbiol.">
        <title>High frequency of phylogenetically diverse reductive dehalogenase-homologous genes in deep subseafloor sedimentary metagenomes.</title>
        <authorList>
            <person name="Kawai M."/>
            <person name="Futagami T."/>
            <person name="Toyoda A."/>
            <person name="Takaki Y."/>
            <person name="Nishi S."/>
            <person name="Hori S."/>
            <person name="Arai W."/>
            <person name="Tsubouchi T."/>
            <person name="Morono Y."/>
            <person name="Uchiyama I."/>
            <person name="Ito T."/>
            <person name="Fujiyama A."/>
            <person name="Inagaki F."/>
            <person name="Takami H."/>
        </authorList>
    </citation>
    <scope>NUCLEOTIDE SEQUENCE</scope>
    <source>
        <strain evidence="1">Expedition CK06-06</strain>
    </source>
</reference>